<evidence type="ECO:0000256" key="6">
    <source>
        <dbReference type="ARBA" id="ARBA00023136"/>
    </source>
</evidence>
<dbReference type="GeneID" id="66537179"/>
<evidence type="ECO:0000256" key="4">
    <source>
        <dbReference type="ARBA" id="ARBA00022692"/>
    </source>
</evidence>
<dbReference type="Proteomes" id="UP000243591">
    <property type="component" value="Chromosome"/>
</dbReference>
<sequence length="234" mass="25914">MTETIGVKQIWNIISRGKKILFASTFICLLISATYAFVIATPMYSNSAQILVNQTNRTTNGLADVQVDLSLVDTYTTIITSPRILNEVNHQLNGDYSIEGLTKMLRIESDASSQVIKISAVATSPKIATEIVNTVVQVFKEQVPTIMSVNNVSILSEARVMNKQKQIQPQKQMIMIVGFLAGIISGVLIVLARFFWDTTIKEPEELQAVSGLPLLGVIPHFSQDDVFEERGRKK</sequence>
<dbReference type="KEGG" id="bths:CNY62_06965"/>
<reference evidence="10 12" key="1">
    <citation type="submission" date="2017-09" db="EMBL/GenBank/DDBJ databases">
        <title>Complete Genome Sequences of Two Strains of the Meat Spoilage Bacterium Brochothrix thermosphacta Isolated from Ground Chicken.</title>
        <authorList>
            <person name="Paoli G.C."/>
            <person name="Wijey C."/>
            <person name="Chen C.-Y."/>
            <person name="Nguyen L."/>
            <person name="Yan X."/>
            <person name="Irwin P.L."/>
        </authorList>
    </citation>
    <scope>NUCLEOTIDE SEQUENCE [LARGE SCALE GENOMIC DNA]</scope>
    <source>
        <strain evidence="10 12">BI</strain>
    </source>
</reference>
<evidence type="ECO:0000313" key="10">
    <source>
        <dbReference type="EMBL" id="ATF26150.1"/>
    </source>
</evidence>
<keyword evidence="4 7" id="KW-0812">Transmembrane</keyword>
<keyword evidence="5 7" id="KW-1133">Transmembrane helix</keyword>
<keyword evidence="6 7" id="KW-0472">Membrane</keyword>
<feature type="domain" description="Tyrosine-protein kinase G-rich" evidence="9">
    <location>
        <begin position="140"/>
        <end position="193"/>
    </location>
</feature>
<dbReference type="GO" id="GO:0004713">
    <property type="term" value="F:protein tyrosine kinase activity"/>
    <property type="evidence" value="ECO:0007669"/>
    <property type="project" value="TreeGrafter"/>
</dbReference>
<name>A0A1D2LST2_BROTH</name>
<evidence type="ECO:0000256" key="7">
    <source>
        <dbReference type="SAM" id="Phobius"/>
    </source>
</evidence>
<dbReference type="PANTHER" id="PTHR32309:SF13">
    <property type="entry name" value="FERRIC ENTEROBACTIN TRANSPORT PROTEIN FEPE"/>
    <property type="match status" value="1"/>
</dbReference>
<evidence type="ECO:0000313" key="13">
    <source>
        <dbReference type="Proteomes" id="UP000270190"/>
    </source>
</evidence>
<dbReference type="InterPro" id="IPR032807">
    <property type="entry name" value="GNVR"/>
</dbReference>
<comment type="subcellular location">
    <subcellularLocation>
        <location evidence="1">Cell membrane</location>
        <topology evidence="1">Multi-pass membrane protein</topology>
    </subcellularLocation>
</comment>
<evidence type="ECO:0000256" key="1">
    <source>
        <dbReference type="ARBA" id="ARBA00004651"/>
    </source>
</evidence>
<dbReference type="RefSeq" id="WP_029090866.1">
    <property type="nucleotide sequence ID" value="NZ_CBCPHX010000006.1"/>
</dbReference>
<dbReference type="Proteomes" id="UP000270190">
    <property type="component" value="Unassembled WGS sequence"/>
</dbReference>
<evidence type="ECO:0000259" key="8">
    <source>
        <dbReference type="Pfam" id="PF02706"/>
    </source>
</evidence>
<proteinExistence type="inferred from homology"/>
<evidence type="ECO:0000313" key="12">
    <source>
        <dbReference type="Proteomes" id="UP000243591"/>
    </source>
</evidence>
<comment type="similarity">
    <text evidence="2">Belongs to the CpsC/CapA family.</text>
</comment>
<dbReference type="GO" id="GO:0005886">
    <property type="term" value="C:plasma membrane"/>
    <property type="evidence" value="ECO:0007669"/>
    <property type="project" value="UniProtKB-SubCell"/>
</dbReference>
<dbReference type="OrthoDB" id="2360475at2"/>
<keyword evidence="12" id="KW-1185">Reference proteome</keyword>
<accession>A0A1D2LST2</accession>
<organism evidence="10 12">
    <name type="scientific">Brochothrix thermosphacta</name>
    <name type="common">Microbacterium thermosphactum</name>
    <dbReference type="NCBI Taxonomy" id="2756"/>
    <lineage>
        <taxon>Bacteria</taxon>
        <taxon>Bacillati</taxon>
        <taxon>Bacillota</taxon>
        <taxon>Bacilli</taxon>
        <taxon>Bacillales</taxon>
        <taxon>Listeriaceae</taxon>
        <taxon>Brochothrix</taxon>
    </lineage>
</organism>
<feature type="transmembrane region" description="Helical" evidence="7">
    <location>
        <begin position="173"/>
        <end position="196"/>
    </location>
</feature>
<dbReference type="EMBL" id="CP023483">
    <property type="protein sequence ID" value="ATF26150.1"/>
    <property type="molecule type" value="Genomic_DNA"/>
</dbReference>
<dbReference type="InterPro" id="IPR003856">
    <property type="entry name" value="LPS_length_determ_N"/>
</dbReference>
<reference evidence="13" key="2">
    <citation type="submission" date="2018-04" db="EMBL/GenBank/DDBJ databases">
        <authorList>
            <person name="Illikoud N."/>
        </authorList>
    </citation>
    <scope>NUCLEOTIDE SEQUENCE [LARGE SCALE GENOMIC DNA]</scope>
</reference>
<evidence type="ECO:0000256" key="5">
    <source>
        <dbReference type="ARBA" id="ARBA00022989"/>
    </source>
</evidence>
<gene>
    <name evidence="11" type="ORF">BTBSAS_70043</name>
    <name evidence="10" type="ORF">CNY62_06965</name>
</gene>
<dbReference type="InterPro" id="IPR050445">
    <property type="entry name" value="Bact_polysacc_biosynth/exp"/>
</dbReference>
<feature type="domain" description="Polysaccharide chain length determinant N-terminal" evidence="8">
    <location>
        <begin position="4"/>
        <end position="91"/>
    </location>
</feature>
<dbReference type="STRING" id="2756.BFR44_09915"/>
<keyword evidence="3" id="KW-1003">Cell membrane</keyword>
<dbReference type="Pfam" id="PF13807">
    <property type="entry name" value="GNVR"/>
    <property type="match status" value="1"/>
</dbReference>
<reference evidence="11" key="3">
    <citation type="submission" date="2018-04" db="EMBL/GenBank/DDBJ databases">
        <authorList>
            <person name="Go L.Y."/>
            <person name="Mitchell J.A."/>
        </authorList>
    </citation>
    <scope>NUCLEOTIDE SEQUENCE</scope>
    <source>
        <strain evidence="11">BSAS1 3</strain>
    </source>
</reference>
<dbReference type="Pfam" id="PF02706">
    <property type="entry name" value="Wzz"/>
    <property type="match status" value="1"/>
</dbReference>
<protein>
    <submittedName>
        <fullName evidence="11">Putative Capsular polysaccharide biosynthesis protein CapA</fullName>
    </submittedName>
</protein>
<evidence type="ECO:0000313" key="11">
    <source>
        <dbReference type="EMBL" id="SPP30192.1"/>
    </source>
</evidence>
<evidence type="ECO:0000256" key="3">
    <source>
        <dbReference type="ARBA" id="ARBA00022475"/>
    </source>
</evidence>
<evidence type="ECO:0000259" key="9">
    <source>
        <dbReference type="Pfam" id="PF13807"/>
    </source>
</evidence>
<dbReference type="AlphaFoldDB" id="A0A1D2LST2"/>
<dbReference type="PANTHER" id="PTHR32309">
    <property type="entry name" value="TYROSINE-PROTEIN KINASE"/>
    <property type="match status" value="1"/>
</dbReference>
<evidence type="ECO:0000256" key="2">
    <source>
        <dbReference type="ARBA" id="ARBA00006683"/>
    </source>
</evidence>
<dbReference type="EMBL" id="OUNC01000067">
    <property type="protein sequence ID" value="SPP30192.1"/>
    <property type="molecule type" value="Genomic_DNA"/>
</dbReference>
<feature type="transmembrane region" description="Helical" evidence="7">
    <location>
        <begin position="20"/>
        <end position="40"/>
    </location>
</feature>